<dbReference type="AlphaFoldDB" id="A0A835U856"/>
<comment type="caution">
    <text evidence="3">The sequence shown here is derived from an EMBL/GenBank/DDBJ whole genome shotgun (WGS) entry which is preliminary data.</text>
</comment>
<gene>
    <name evidence="3" type="ORF">HPP92_027266</name>
</gene>
<dbReference type="GO" id="GO:0003729">
    <property type="term" value="F:mRNA binding"/>
    <property type="evidence" value="ECO:0007669"/>
    <property type="project" value="UniProtKB-ARBA"/>
</dbReference>
<dbReference type="InterPro" id="IPR002885">
    <property type="entry name" value="PPR_rpt"/>
</dbReference>
<dbReference type="PANTHER" id="PTHR47926:SF412">
    <property type="entry name" value="PENTATRICOPEPTIDE REPEAT-CONTAINING PROTEIN"/>
    <property type="match status" value="1"/>
</dbReference>
<dbReference type="EMBL" id="JADCNL010000162">
    <property type="protein sequence ID" value="KAG0449666.1"/>
    <property type="molecule type" value="Genomic_DNA"/>
</dbReference>
<evidence type="ECO:0000313" key="3">
    <source>
        <dbReference type="EMBL" id="KAG0449666.1"/>
    </source>
</evidence>
<feature type="repeat" description="PPR" evidence="2">
    <location>
        <begin position="212"/>
        <end position="246"/>
    </location>
</feature>
<evidence type="ECO:0008006" key="5">
    <source>
        <dbReference type="Google" id="ProtNLM"/>
    </source>
</evidence>
<protein>
    <recommendedName>
        <fullName evidence="5">Pentatricopeptide repeat-containing protein</fullName>
    </recommendedName>
</protein>
<dbReference type="InterPro" id="IPR046848">
    <property type="entry name" value="E_motif"/>
</dbReference>
<dbReference type="FunFam" id="1.25.40.10:FF:000090">
    <property type="entry name" value="Pentatricopeptide repeat-containing protein, chloroplastic"/>
    <property type="match status" value="1"/>
</dbReference>
<dbReference type="Pfam" id="PF13041">
    <property type="entry name" value="PPR_2"/>
    <property type="match status" value="2"/>
</dbReference>
<dbReference type="InterPro" id="IPR046960">
    <property type="entry name" value="PPR_At4g14850-like_plant"/>
</dbReference>
<evidence type="ECO:0000313" key="4">
    <source>
        <dbReference type="Proteomes" id="UP000636800"/>
    </source>
</evidence>
<reference evidence="3 4" key="1">
    <citation type="journal article" date="2020" name="Nat. Food">
        <title>A phased Vanilla planifolia genome enables genetic improvement of flavour and production.</title>
        <authorList>
            <person name="Hasing T."/>
            <person name="Tang H."/>
            <person name="Brym M."/>
            <person name="Khazi F."/>
            <person name="Huang T."/>
            <person name="Chambers A.H."/>
        </authorList>
    </citation>
    <scope>NUCLEOTIDE SEQUENCE [LARGE SCALE GENOMIC DNA]</scope>
    <source>
        <tissue evidence="3">Leaf</tissue>
    </source>
</reference>
<dbReference type="PROSITE" id="PS51375">
    <property type="entry name" value="PPR"/>
    <property type="match status" value="4"/>
</dbReference>
<dbReference type="GO" id="GO:0009451">
    <property type="term" value="P:RNA modification"/>
    <property type="evidence" value="ECO:0007669"/>
    <property type="project" value="InterPro"/>
</dbReference>
<feature type="repeat" description="PPR" evidence="2">
    <location>
        <begin position="111"/>
        <end position="145"/>
    </location>
</feature>
<dbReference type="PANTHER" id="PTHR47926">
    <property type="entry name" value="PENTATRICOPEPTIDE REPEAT-CONTAINING PROTEIN"/>
    <property type="match status" value="1"/>
</dbReference>
<dbReference type="Pfam" id="PF20431">
    <property type="entry name" value="E_motif"/>
    <property type="match status" value="1"/>
</dbReference>
<dbReference type="SUPFAM" id="SSF48452">
    <property type="entry name" value="TPR-like"/>
    <property type="match status" value="1"/>
</dbReference>
<proteinExistence type="predicted"/>
<sequence>MLPLPIRDDAYRWNAALRGLLDSNKPWEAILGFAFMRSRGVGVDSYTVLFLTKALCLLRPLISPVGRIHSLVIKLGFQSSVIIQTTLLKTYSQFGDLQAACKVFDDTPHKDFVQWNALISSYQQAGQPQEAVRVACSMVKENFRPNQVTMVIVLTSCSQRRDFANGKSVHGYALKNLLGLDAFVHNALIHMYCRCGCLASARKLFEMMNCRNEVTWASMIGGYTDNNCPHEALFLFKKMECENVMPDEVTVLSVISMCTKLESLELAEQIAGYAKKNGYQETFCIANALIDMYSKCGDINKSCKIFNQMTNKNVLSWTAMIQGLALHGKGMAALTRFIQMQREGFKPDEILFLSIMNACNYAGMVPEGGQCLKSMVGEFQLMPWIEHYGIMVDLLCRTGHLQQAFEFVIGMPMKPDGAIWRTLIRACEEQENIGLARQLMELLIKIEPENSENYVMKSNLHAAIGEWDDVKHVRLDMGIREIIKKHPGWSRIER</sequence>
<dbReference type="InterPro" id="IPR011990">
    <property type="entry name" value="TPR-like_helical_dom_sf"/>
</dbReference>
<keyword evidence="4" id="KW-1185">Reference proteome</keyword>
<keyword evidence="1" id="KW-0677">Repeat</keyword>
<feature type="repeat" description="PPR" evidence="2">
    <location>
        <begin position="181"/>
        <end position="211"/>
    </location>
</feature>
<evidence type="ECO:0000256" key="2">
    <source>
        <dbReference type="PROSITE-ProRule" id="PRU00708"/>
    </source>
</evidence>
<evidence type="ECO:0000256" key="1">
    <source>
        <dbReference type="ARBA" id="ARBA00022737"/>
    </source>
</evidence>
<dbReference type="FunFam" id="1.25.40.10:FF:000073">
    <property type="entry name" value="Pentatricopeptide repeat-containing protein chloroplastic"/>
    <property type="match status" value="1"/>
</dbReference>
<dbReference type="FunFam" id="1.25.40.10:FF:000343">
    <property type="entry name" value="Pentatricopeptide repeat-containing protein At3g58590"/>
    <property type="match status" value="1"/>
</dbReference>
<feature type="repeat" description="PPR" evidence="2">
    <location>
        <begin position="313"/>
        <end position="347"/>
    </location>
</feature>
<dbReference type="Pfam" id="PF01535">
    <property type="entry name" value="PPR"/>
    <property type="match status" value="3"/>
</dbReference>
<dbReference type="Proteomes" id="UP000636800">
    <property type="component" value="Unassembled WGS sequence"/>
</dbReference>
<dbReference type="Gene3D" id="1.25.40.10">
    <property type="entry name" value="Tetratricopeptide repeat domain"/>
    <property type="match status" value="3"/>
</dbReference>
<organism evidence="3 4">
    <name type="scientific">Vanilla planifolia</name>
    <name type="common">Vanilla</name>
    <dbReference type="NCBI Taxonomy" id="51239"/>
    <lineage>
        <taxon>Eukaryota</taxon>
        <taxon>Viridiplantae</taxon>
        <taxon>Streptophyta</taxon>
        <taxon>Embryophyta</taxon>
        <taxon>Tracheophyta</taxon>
        <taxon>Spermatophyta</taxon>
        <taxon>Magnoliopsida</taxon>
        <taxon>Liliopsida</taxon>
        <taxon>Asparagales</taxon>
        <taxon>Orchidaceae</taxon>
        <taxon>Vanilloideae</taxon>
        <taxon>Vanilleae</taxon>
        <taxon>Vanilla</taxon>
    </lineage>
</organism>
<accession>A0A835U856</accession>
<dbReference type="Pfam" id="PF12854">
    <property type="entry name" value="PPR_1"/>
    <property type="match status" value="1"/>
</dbReference>
<name>A0A835U856_VANPL</name>
<dbReference type="OrthoDB" id="1637350at2759"/>
<dbReference type="NCBIfam" id="TIGR00756">
    <property type="entry name" value="PPR"/>
    <property type="match status" value="5"/>
</dbReference>